<accession>G3AJ99</accession>
<evidence type="ECO:0000313" key="1">
    <source>
        <dbReference type="EMBL" id="EGW33856.1"/>
    </source>
</evidence>
<keyword evidence="2" id="KW-1185">Reference proteome</keyword>
<evidence type="ECO:0000313" key="2">
    <source>
        <dbReference type="Proteomes" id="UP000000709"/>
    </source>
</evidence>
<name>G3AJ99_SPAPN</name>
<dbReference type="HOGENOM" id="CLU_020748_0_0_1"/>
<dbReference type="PANTHER" id="PTHR43482">
    <property type="entry name" value="PROTEIN AST1-RELATED"/>
    <property type="match status" value="1"/>
</dbReference>
<dbReference type="PANTHER" id="PTHR43482:SF1">
    <property type="entry name" value="PROTEIN AST1-RELATED"/>
    <property type="match status" value="1"/>
</dbReference>
<dbReference type="OrthoDB" id="201656at2759"/>
<dbReference type="InParanoid" id="G3AJ99"/>
<dbReference type="RefSeq" id="XP_007373440.1">
    <property type="nucleotide sequence ID" value="XM_007373378.1"/>
</dbReference>
<reference evidence="1 2" key="1">
    <citation type="journal article" date="2011" name="Proc. Natl. Acad. Sci. U.S.A.">
        <title>Comparative genomics of xylose-fermenting fungi for enhanced biofuel production.</title>
        <authorList>
            <person name="Wohlbach D.J."/>
            <person name="Kuo A."/>
            <person name="Sato T.K."/>
            <person name="Potts K.M."/>
            <person name="Salamov A.A."/>
            <person name="LaButti K.M."/>
            <person name="Sun H."/>
            <person name="Clum A."/>
            <person name="Pangilinan J.L."/>
            <person name="Lindquist E.A."/>
            <person name="Lucas S."/>
            <person name="Lapidus A."/>
            <person name="Jin M."/>
            <person name="Gunawan C."/>
            <person name="Balan V."/>
            <person name="Dale B.E."/>
            <person name="Jeffries T.W."/>
            <person name="Zinkel R."/>
            <person name="Barry K.W."/>
            <person name="Grigoriev I.V."/>
            <person name="Gasch A.P."/>
        </authorList>
    </citation>
    <scope>NUCLEOTIDE SEQUENCE [LARGE SCALE GENOMIC DNA]</scope>
    <source>
        <strain evidence="2">NRRL Y-27907 / 11-Y1</strain>
    </source>
</reference>
<proteinExistence type="predicted"/>
<dbReference type="EMBL" id="GL996500">
    <property type="protein sequence ID" value="EGW33856.1"/>
    <property type="molecule type" value="Genomic_DNA"/>
</dbReference>
<sequence>MKSKYSIGDYVFGVINPTARRGALSTNQIVYPGRDILIKVDQLVLNQLNDIDVELKFDVNEQFEIDSDEESRQLAQQLSETKIKRTTYAVESTIPPLGKLTTFPVLYNRAKQLIQHLPVGGNRVNILINGADTNVGLTIIQILLTEYASMSMNLLLVIREGSSKYMEQAVNYFHKKYYDPSSRKQLTLLPYDMVNDDLIFPGEKVPINYKKPNYFAIEIIDALLNNDHGLIDTSNINDYKLDLIVDLVGCKKYFQETSIKLHEIESLNLPFKSKINSSLESLFGKDKEPFLVKLLKPKKYGSSLVSGCNFNIEEPSYNINELSADTTEILNPWSNKWTSNLFNNWTTYTYYDEIQLQIKQEWCEQGLELVLANQLKFRIDHYLDWRNDYKKHINQLKINDGKVVFKVEDF</sequence>
<dbReference type="Proteomes" id="UP000000709">
    <property type="component" value="Unassembled WGS sequence"/>
</dbReference>
<protein>
    <submittedName>
        <fullName evidence="1">Uncharacterized protein</fullName>
    </submittedName>
</protein>
<dbReference type="eggNOG" id="KOG1198">
    <property type="taxonomic scope" value="Eukaryota"/>
</dbReference>
<dbReference type="InterPro" id="IPR052585">
    <property type="entry name" value="Lipid_raft_assoc_Zn_ADH"/>
</dbReference>
<dbReference type="AlphaFoldDB" id="G3AJ99"/>
<dbReference type="GeneID" id="18872825"/>
<organism evidence="2">
    <name type="scientific">Spathaspora passalidarum (strain NRRL Y-27907 / 11-Y1)</name>
    <dbReference type="NCBI Taxonomy" id="619300"/>
    <lineage>
        <taxon>Eukaryota</taxon>
        <taxon>Fungi</taxon>
        <taxon>Dikarya</taxon>
        <taxon>Ascomycota</taxon>
        <taxon>Saccharomycotina</taxon>
        <taxon>Pichiomycetes</taxon>
        <taxon>Debaryomycetaceae</taxon>
        <taxon>Spathaspora</taxon>
    </lineage>
</organism>
<gene>
    <name evidence="1" type="ORF">SPAPADRAFT_59222</name>
</gene>
<dbReference type="KEGG" id="spaa:SPAPADRAFT_59222"/>